<accession>A0A7J7SCV2</accession>
<dbReference type="Proteomes" id="UP000527355">
    <property type="component" value="Unassembled WGS sequence"/>
</dbReference>
<organism evidence="2 3">
    <name type="scientific">Myotis myotis</name>
    <name type="common">Greater mouse-eared bat</name>
    <name type="synonym">Vespertilio myotis</name>
    <dbReference type="NCBI Taxonomy" id="51298"/>
    <lineage>
        <taxon>Eukaryota</taxon>
        <taxon>Metazoa</taxon>
        <taxon>Chordata</taxon>
        <taxon>Craniata</taxon>
        <taxon>Vertebrata</taxon>
        <taxon>Euteleostomi</taxon>
        <taxon>Mammalia</taxon>
        <taxon>Eutheria</taxon>
        <taxon>Laurasiatheria</taxon>
        <taxon>Chiroptera</taxon>
        <taxon>Yangochiroptera</taxon>
        <taxon>Vespertilionidae</taxon>
        <taxon>Myotis</taxon>
    </lineage>
</organism>
<evidence type="ECO:0000313" key="2">
    <source>
        <dbReference type="EMBL" id="KAF6285977.1"/>
    </source>
</evidence>
<name>A0A7J7SCV2_MYOMY</name>
<sequence>MMKPHHPQNRKKEGRKRGRKEGEIGGRGEERREGKGEKKEDQADSCGLRGARAWGAFSQAPRGSRCRHKSWHPTPSLLRAGGQGPTVRKPSHNQKRRTMGKQEKCQARVLSDPGWRQAQPPASFLHPDASPSLITILAQSLVFPSPWNLLIYLRGSAV</sequence>
<proteinExistence type="predicted"/>
<dbReference type="AlphaFoldDB" id="A0A7J7SCV2"/>
<keyword evidence="3" id="KW-1185">Reference proteome</keyword>
<dbReference type="EMBL" id="JABWUV010000019">
    <property type="protein sequence ID" value="KAF6285977.1"/>
    <property type="molecule type" value="Genomic_DNA"/>
</dbReference>
<protein>
    <submittedName>
        <fullName evidence="2">Uncharacterized protein</fullName>
    </submittedName>
</protein>
<feature type="compositionally biased region" description="Basic residues" evidence="1">
    <location>
        <begin position="1"/>
        <end position="19"/>
    </location>
</feature>
<reference evidence="2 3" key="1">
    <citation type="journal article" date="2020" name="Nature">
        <title>Six reference-quality genomes reveal evolution of bat adaptations.</title>
        <authorList>
            <person name="Jebb D."/>
            <person name="Huang Z."/>
            <person name="Pippel M."/>
            <person name="Hughes G.M."/>
            <person name="Lavrichenko K."/>
            <person name="Devanna P."/>
            <person name="Winkler S."/>
            <person name="Jermiin L.S."/>
            <person name="Skirmuntt E.C."/>
            <person name="Katzourakis A."/>
            <person name="Burkitt-Gray L."/>
            <person name="Ray D.A."/>
            <person name="Sullivan K.A.M."/>
            <person name="Roscito J.G."/>
            <person name="Kirilenko B.M."/>
            <person name="Davalos L.M."/>
            <person name="Corthals A.P."/>
            <person name="Power M.L."/>
            <person name="Jones G."/>
            <person name="Ransome R.D."/>
            <person name="Dechmann D.K.N."/>
            <person name="Locatelli A.G."/>
            <person name="Puechmaille S.J."/>
            <person name="Fedrigo O."/>
            <person name="Jarvis E.D."/>
            <person name="Hiller M."/>
            <person name="Vernes S.C."/>
            <person name="Myers E.W."/>
            <person name="Teeling E.C."/>
        </authorList>
    </citation>
    <scope>NUCLEOTIDE SEQUENCE [LARGE SCALE GENOMIC DNA]</scope>
    <source>
        <strain evidence="2">MMyoMyo1</strain>
        <tissue evidence="2">Flight muscle</tissue>
    </source>
</reference>
<evidence type="ECO:0000256" key="1">
    <source>
        <dbReference type="SAM" id="MobiDB-lite"/>
    </source>
</evidence>
<comment type="caution">
    <text evidence="2">The sequence shown here is derived from an EMBL/GenBank/DDBJ whole genome shotgun (WGS) entry which is preliminary data.</text>
</comment>
<feature type="compositionally biased region" description="Basic and acidic residues" evidence="1">
    <location>
        <begin position="20"/>
        <end position="42"/>
    </location>
</feature>
<evidence type="ECO:0000313" key="3">
    <source>
        <dbReference type="Proteomes" id="UP000527355"/>
    </source>
</evidence>
<feature type="region of interest" description="Disordered" evidence="1">
    <location>
        <begin position="1"/>
        <end position="106"/>
    </location>
</feature>
<gene>
    <name evidence="2" type="ORF">mMyoMyo1_009533</name>
</gene>
<feature type="compositionally biased region" description="Basic residues" evidence="1">
    <location>
        <begin position="89"/>
        <end position="99"/>
    </location>
</feature>